<evidence type="ECO:0000256" key="2">
    <source>
        <dbReference type="ARBA" id="ARBA00022737"/>
    </source>
</evidence>
<dbReference type="PROSITE" id="PS50268">
    <property type="entry name" value="CADHERIN_2"/>
    <property type="match status" value="1"/>
</dbReference>
<dbReference type="PROSITE" id="PS00018">
    <property type="entry name" value="EF_HAND_1"/>
    <property type="match status" value="1"/>
</dbReference>
<reference evidence="7 8" key="1">
    <citation type="submission" date="2021-06" db="EMBL/GenBank/DDBJ databases">
        <title>Complete genome of Haloferula helveola possessing various polysaccharide degrading enzymes.</title>
        <authorList>
            <person name="Takami H."/>
            <person name="Huang C."/>
            <person name="Hamasaki K."/>
        </authorList>
    </citation>
    <scope>NUCLEOTIDE SEQUENCE [LARGE SCALE GENOMIC DNA]</scope>
    <source>
        <strain evidence="7 8">CN-1</strain>
    </source>
</reference>
<evidence type="ECO:0000259" key="6">
    <source>
        <dbReference type="PROSITE" id="PS50268"/>
    </source>
</evidence>
<evidence type="ECO:0000313" key="7">
    <source>
        <dbReference type="EMBL" id="BCX46451.1"/>
    </source>
</evidence>
<dbReference type="CDD" id="cd11304">
    <property type="entry name" value="Cadherin_repeat"/>
    <property type="match status" value="1"/>
</dbReference>
<dbReference type="PANTHER" id="PTHR24027:SF442">
    <property type="entry name" value="PROTOCADHERIN-15 ISOFORM X1"/>
    <property type="match status" value="1"/>
</dbReference>
<feature type="signal peptide" evidence="5">
    <location>
        <begin position="1"/>
        <end position="20"/>
    </location>
</feature>
<keyword evidence="5" id="KW-0732">Signal</keyword>
<dbReference type="RefSeq" id="WP_338688078.1">
    <property type="nucleotide sequence ID" value="NZ_AP024702.1"/>
</dbReference>
<keyword evidence="3" id="KW-0106">Calcium</keyword>
<dbReference type="InterPro" id="IPR039808">
    <property type="entry name" value="Cadherin"/>
</dbReference>
<evidence type="ECO:0000256" key="5">
    <source>
        <dbReference type="SAM" id="SignalP"/>
    </source>
</evidence>
<gene>
    <name evidence="7" type="ORF">HAHE_03590</name>
</gene>
<keyword evidence="2" id="KW-0677">Repeat</keyword>
<dbReference type="SUPFAM" id="SSF49313">
    <property type="entry name" value="Cadherin-like"/>
    <property type="match status" value="1"/>
</dbReference>
<accession>A0ABM7RHF5</accession>
<comment type="subcellular location">
    <subcellularLocation>
        <location evidence="1">Membrane</location>
    </subcellularLocation>
</comment>
<evidence type="ECO:0000256" key="3">
    <source>
        <dbReference type="ARBA" id="ARBA00022837"/>
    </source>
</evidence>
<dbReference type="SMART" id="SM00112">
    <property type="entry name" value="CA"/>
    <property type="match status" value="1"/>
</dbReference>
<organism evidence="7 8">
    <name type="scientific">Haloferula helveola</name>
    <dbReference type="NCBI Taxonomy" id="490095"/>
    <lineage>
        <taxon>Bacteria</taxon>
        <taxon>Pseudomonadati</taxon>
        <taxon>Verrucomicrobiota</taxon>
        <taxon>Verrucomicrobiia</taxon>
        <taxon>Verrucomicrobiales</taxon>
        <taxon>Verrucomicrobiaceae</taxon>
        <taxon>Haloferula</taxon>
    </lineage>
</organism>
<keyword evidence="8" id="KW-1185">Reference proteome</keyword>
<keyword evidence="4" id="KW-0472">Membrane</keyword>
<protein>
    <submittedName>
        <fullName evidence="7">Protocadherin gamma isoform 1</fullName>
    </submittedName>
</protein>
<dbReference type="Pfam" id="PF00028">
    <property type="entry name" value="Cadherin"/>
    <property type="match status" value="1"/>
</dbReference>
<evidence type="ECO:0000313" key="8">
    <source>
        <dbReference type="Proteomes" id="UP001374893"/>
    </source>
</evidence>
<evidence type="ECO:0000256" key="4">
    <source>
        <dbReference type="ARBA" id="ARBA00023136"/>
    </source>
</evidence>
<dbReference type="InterPro" id="IPR002126">
    <property type="entry name" value="Cadherin-like_dom"/>
</dbReference>
<dbReference type="Gene3D" id="2.60.40.60">
    <property type="entry name" value="Cadherins"/>
    <property type="match status" value="1"/>
</dbReference>
<dbReference type="InterPro" id="IPR015919">
    <property type="entry name" value="Cadherin-like_sf"/>
</dbReference>
<sequence>MLRPILALTGASLLASTSSAQTTANWTGSADQQWHNFVNWDILTVPNNGPGTYNAFLGGGAGLVFVNANTTIEDLTTQVGADLSISDGFTFTIRDVGDNNGVITLGGNINISRFAFNDSSGDLTVQLSGNGTIKLDHPNDRVGGGTNHTLVHSGGHTIEGHGSVGENALNFENSGFLIADSPGNPLILDPFSFFNNAGFLWASGGILQLQPGTYSNTGFGELRVADASEILVNGITLNDGAIEVLQTNGIASDNKLTINATSTFRNIRNEAALTVNDGRTLTLTGSGFTNNGPVVLASNVNLTRLSFTGSPTSEIKLDGNGTIFLDHALDEVGGSTNHTLTLDSPHDIVGGGRIGANALNVVNRSTVSATNGSVPLVIDPFSTWHNDGGVLSAYGGATALLNPGNYTCLNAGRFLIGDGSTLELNGITAFDPVFDVDNADPDPLNHLVRVTATSIFNSGTCDAVIRVDDGRTLTLQEDIFTHSTEIHLDAVTNFSTLSINGGGDLTMELAGTGTLFLDDPLDQLTGGTNHTLIHNASHRIEGFGRLGTNALNIINRGTIENGVGGQMLDIDPFVSFTNDGGTTTASNGATNRFFSGSYAVANGGRFIIGDGSTYDLRGGTWTDLTFEADDLDANPDNHMLDVNASMTFDRIVSDVTTTVADGLTLTLDESFTNNRTVHLQGLTNNSSLNFSDPTDLFVELNGTGSIILDSPTDRVTGPTNHTLVQGPDHEIRGGGQIGTNGLNIVNRGLILAELPGTDLLIDPFVTFLNDGGSLHAGPSTSVRLGAGSYSVANGGTYSVGEDAGFVFQGITMSDLTLSADDTDFDPLDHHGTIVNTSTFERVTNELALEINDGISLTLLGGDFINNNRVSPLAGSNPSTISINGTGSGNEVGVLGTGEILLDHPLDTITGQTNHLLVHGPDHTITGFGRLGLNSIDIVNKGQIVSASAGQTLDLSPRSTFTNDGGLLHAVDNAAIHFFQGTYRSQNSGVYSVAEDALFELSSVILEDLTLHADNTVGTYENHFANVSAASTFRRITNELAVSVNDGLTLTLDGGDFTNHGGVHLDANVNLCSLSINGTGVGNEITVKGTGAIFLDHPNDRITGQINHLLVQGAGHRIEGSGSIGTNSIYFRNEGLVDANRPAESLNFDLRGGSLENRGTLQATNGGTLATVEPISDINGTIFAGATSLIDVNGTVTQNSGTTAVDGTLEATSLSLDQSLLKGTGLVDCPTDATFSSVTPGNSTGTLSIGGTTTLGVGTSLGIEVAATLDHDVLTVTSGVLQLTGSTLRLDYLGGPTDVLATDTLTVVTAAGGVNGVFVNIGDGERLYTVDGVASFIVNYLPNSITLTDFIYDPNGPPNQPPVYTAFVENLNLDENTPVGTLVTTFHAYDPEGAIIEYSIGTPSVPFSIDPVNGELRVSGALNHEVQSSHLITIRAFDNLNYSDIVLTVDLNDLIDTNEEITESLLTEVGGPFEGETDPAIIAYDADPDQDGRINLFELWLATDPAVADLPTPFLLEPVDVSGSDHGSITVVVDGDVEDLLDVRVEFSFDLTLWRDATANRFLVSSSPPLRTLRFTDTVPLGPARRFFVRFRAEPDAEK</sequence>
<proteinExistence type="predicted"/>
<dbReference type="InterPro" id="IPR018247">
    <property type="entry name" value="EF_Hand_1_Ca_BS"/>
</dbReference>
<feature type="domain" description="Cadherin" evidence="6">
    <location>
        <begin position="1364"/>
        <end position="1460"/>
    </location>
</feature>
<dbReference type="Proteomes" id="UP001374893">
    <property type="component" value="Chromosome"/>
</dbReference>
<feature type="chain" id="PRO_5045513169" evidence="5">
    <location>
        <begin position="21"/>
        <end position="1598"/>
    </location>
</feature>
<dbReference type="PANTHER" id="PTHR24027">
    <property type="entry name" value="CADHERIN-23"/>
    <property type="match status" value="1"/>
</dbReference>
<evidence type="ECO:0000256" key="1">
    <source>
        <dbReference type="ARBA" id="ARBA00004370"/>
    </source>
</evidence>
<dbReference type="EMBL" id="AP024702">
    <property type="protein sequence ID" value="BCX46451.1"/>
    <property type="molecule type" value="Genomic_DNA"/>
</dbReference>
<name>A0ABM7RHF5_9BACT</name>